<evidence type="ECO:0000313" key="3">
    <source>
        <dbReference type="Proteomes" id="UP000283095"/>
    </source>
</evidence>
<accession>A0A3Q9RHP2</accession>
<dbReference type="Proteomes" id="UP000283095">
    <property type="component" value="Chromosome"/>
</dbReference>
<gene>
    <name evidence="2" type="ORF">BAOM_1227</name>
</gene>
<name>A0A3Q9RHP2_9BACI</name>
<feature type="region of interest" description="Disordered" evidence="1">
    <location>
        <begin position="1"/>
        <end position="22"/>
    </location>
</feature>
<dbReference type="KEGG" id="pasa:BAOM_1227"/>
<reference evidence="2 3" key="1">
    <citation type="submission" date="2018-01" db="EMBL/GenBank/DDBJ databases">
        <title>Bacillus asahii Genome sequencing and assembly.</title>
        <authorList>
            <person name="Jiang H."/>
            <person name="Feng Y."/>
            <person name="Zhao F."/>
            <person name="Lin X."/>
        </authorList>
    </citation>
    <scope>NUCLEOTIDE SEQUENCE [LARGE SCALE GENOMIC DNA]</scope>
    <source>
        <strain evidence="2 3">OM18</strain>
    </source>
</reference>
<dbReference type="AlphaFoldDB" id="A0A3Q9RHP2"/>
<sequence>MFKNKQMKNKTASSKTDVEIPNDGLTKLALKAQKNKDALTALQNLT</sequence>
<evidence type="ECO:0000256" key="1">
    <source>
        <dbReference type="SAM" id="MobiDB-lite"/>
    </source>
</evidence>
<dbReference type="EMBL" id="CP026095">
    <property type="protein sequence ID" value="AZV41837.1"/>
    <property type="molecule type" value="Genomic_DNA"/>
</dbReference>
<dbReference type="RefSeq" id="WP_164853142.1">
    <property type="nucleotide sequence ID" value="NZ_CP026095.1"/>
</dbReference>
<proteinExistence type="predicted"/>
<organism evidence="2 3">
    <name type="scientific">Peribacillus asahii</name>
    <dbReference type="NCBI Taxonomy" id="228899"/>
    <lineage>
        <taxon>Bacteria</taxon>
        <taxon>Bacillati</taxon>
        <taxon>Bacillota</taxon>
        <taxon>Bacilli</taxon>
        <taxon>Bacillales</taxon>
        <taxon>Bacillaceae</taxon>
        <taxon>Peribacillus</taxon>
    </lineage>
</organism>
<protein>
    <submittedName>
        <fullName evidence="2">Uncharacterized protein</fullName>
    </submittedName>
</protein>
<evidence type="ECO:0000313" key="2">
    <source>
        <dbReference type="EMBL" id="AZV41837.1"/>
    </source>
</evidence>